<reference evidence="1" key="1">
    <citation type="submission" date="2023-05" db="EMBL/GenBank/DDBJ databases">
        <title>Nepenthes gracilis genome sequencing.</title>
        <authorList>
            <person name="Fukushima K."/>
        </authorList>
    </citation>
    <scope>NUCLEOTIDE SEQUENCE</scope>
    <source>
        <strain evidence="1">SING2019-196</strain>
    </source>
</reference>
<accession>A0AAD3Y0R6</accession>
<proteinExistence type="predicted"/>
<comment type="caution">
    <text evidence="1">The sequence shown here is derived from an EMBL/GenBank/DDBJ whole genome shotgun (WGS) entry which is preliminary data.</text>
</comment>
<evidence type="ECO:0000313" key="1">
    <source>
        <dbReference type="EMBL" id="GMH23265.1"/>
    </source>
</evidence>
<organism evidence="1 2">
    <name type="scientific">Nepenthes gracilis</name>
    <name type="common">Slender pitcher plant</name>
    <dbReference type="NCBI Taxonomy" id="150966"/>
    <lineage>
        <taxon>Eukaryota</taxon>
        <taxon>Viridiplantae</taxon>
        <taxon>Streptophyta</taxon>
        <taxon>Embryophyta</taxon>
        <taxon>Tracheophyta</taxon>
        <taxon>Spermatophyta</taxon>
        <taxon>Magnoliopsida</taxon>
        <taxon>eudicotyledons</taxon>
        <taxon>Gunneridae</taxon>
        <taxon>Pentapetalae</taxon>
        <taxon>Caryophyllales</taxon>
        <taxon>Nepenthaceae</taxon>
        <taxon>Nepenthes</taxon>
    </lineage>
</organism>
<keyword evidence="2" id="KW-1185">Reference proteome</keyword>
<dbReference type="Proteomes" id="UP001279734">
    <property type="component" value="Unassembled WGS sequence"/>
</dbReference>
<name>A0AAD3Y0R6_NEPGR</name>
<protein>
    <submittedName>
        <fullName evidence="1">Uncharacterized protein</fullName>
    </submittedName>
</protein>
<evidence type="ECO:0000313" key="2">
    <source>
        <dbReference type="Proteomes" id="UP001279734"/>
    </source>
</evidence>
<sequence length="90" mass="9822">MNGGIKFLLGDECLLDNDKGPLLWKKGAFLKALGTLVDLSGCIIFYIDVSFGTCGGSKLEEVAMRCACNHCFSSWPVILFENATRILCNN</sequence>
<dbReference type="EMBL" id="BSYO01000026">
    <property type="protein sequence ID" value="GMH23265.1"/>
    <property type="molecule type" value="Genomic_DNA"/>
</dbReference>
<gene>
    <name evidence="1" type="ORF">Nepgr_025108</name>
</gene>
<dbReference type="AlphaFoldDB" id="A0AAD3Y0R6"/>